<keyword evidence="3" id="KW-1185">Reference proteome</keyword>
<keyword evidence="1" id="KW-0472">Membrane</keyword>
<reference evidence="2" key="1">
    <citation type="submission" date="2020-11" db="EMBL/GenBank/DDBJ databases">
        <authorList>
            <consortium name="DOE Joint Genome Institute"/>
            <person name="Ahrendt S."/>
            <person name="Riley R."/>
            <person name="Andreopoulos W."/>
            <person name="LaButti K."/>
            <person name="Pangilinan J."/>
            <person name="Ruiz-duenas F.J."/>
            <person name="Barrasa J.M."/>
            <person name="Sanchez-Garcia M."/>
            <person name="Camarero S."/>
            <person name="Miyauchi S."/>
            <person name="Serrano A."/>
            <person name="Linde D."/>
            <person name="Babiker R."/>
            <person name="Drula E."/>
            <person name="Ayuso-Fernandez I."/>
            <person name="Pacheco R."/>
            <person name="Padilla G."/>
            <person name="Ferreira P."/>
            <person name="Barriuso J."/>
            <person name="Kellner H."/>
            <person name="Castanera R."/>
            <person name="Alfaro M."/>
            <person name="Ramirez L."/>
            <person name="Pisabarro A.G."/>
            <person name="Kuo A."/>
            <person name="Tritt A."/>
            <person name="Lipzen A."/>
            <person name="He G."/>
            <person name="Yan M."/>
            <person name="Ng V."/>
            <person name="Cullen D."/>
            <person name="Martin F."/>
            <person name="Rosso M.-N."/>
            <person name="Henrissat B."/>
            <person name="Hibbett D."/>
            <person name="Martinez A.T."/>
            <person name="Grigoriev I.V."/>
        </authorList>
    </citation>
    <scope>NUCLEOTIDE SEQUENCE</scope>
    <source>
        <strain evidence="2">AH 44721</strain>
    </source>
</reference>
<organism evidence="2 3">
    <name type="scientific">Gymnopilus junonius</name>
    <name type="common">Spectacular rustgill mushroom</name>
    <name type="synonym">Gymnopilus spectabilis subsp. junonius</name>
    <dbReference type="NCBI Taxonomy" id="109634"/>
    <lineage>
        <taxon>Eukaryota</taxon>
        <taxon>Fungi</taxon>
        <taxon>Dikarya</taxon>
        <taxon>Basidiomycota</taxon>
        <taxon>Agaricomycotina</taxon>
        <taxon>Agaricomycetes</taxon>
        <taxon>Agaricomycetidae</taxon>
        <taxon>Agaricales</taxon>
        <taxon>Agaricineae</taxon>
        <taxon>Hymenogastraceae</taxon>
        <taxon>Gymnopilus</taxon>
    </lineage>
</organism>
<sequence>MYGYGLQSCVLDYVWHSIYIATLQLWSLIMAYAVLHQEGLFNAQYLTPSMDC</sequence>
<name>A0A9P5TFR0_GYMJU</name>
<accession>A0A9P5TFR0</accession>
<feature type="transmembrane region" description="Helical" evidence="1">
    <location>
        <begin position="13"/>
        <end position="35"/>
    </location>
</feature>
<evidence type="ECO:0000256" key="1">
    <source>
        <dbReference type="SAM" id="Phobius"/>
    </source>
</evidence>
<dbReference type="Proteomes" id="UP000724874">
    <property type="component" value="Unassembled WGS sequence"/>
</dbReference>
<proteinExistence type="predicted"/>
<evidence type="ECO:0000313" key="2">
    <source>
        <dbReference type="EMBL" id="KAF8868937.1"/>
    </source>
</evidence>
<dbReference type="EMBL" id="JADNYJ010000522">
    <property type="protein sequence ID" value="KAF8868937.1"/>
    <property type="molecule type" value="Genomic_DNA"/>
</dbReference>
<keyword evidence="1" id="KW-1133">Transmembrane helix</keyword>
<comment type="caution">
    <text evidence="2">The sequence shown here is derived from an EMBL/GenBank/DDBJ whole genome shotgun (WGS) entry which is preliminary data.</text>
</comment>
<protein>
    <submittedName>
        <fullName evidence="2">Uncharacterized protein</fullName>
    </submittedName>
</protein>
<gene>
    <name evidence="2" type="ORF">CPB84DRAFT_1856971</name>
</gene>
<keyword evidence="1" id="KW-0812">Transmembrane</keyword>
<dbReference type="AlphaFoldDB" id="A0A9P5TFR0"/>
<evidence type="ECO:0000313" key="3">
    <source>
        <dbReference type="Proteomes" id="UP000724874"/>
    </source>
</evidence>